<dbReference type="OrthoDB" id="26525at2759"/>
<keyword evidence="4 8" id="KW-1133">Transmembrane helix</keyword>
<dbReference type="GO" id="GO:0012505">
    <property type="term" value="C:endomembrane system"/>
    <property type="evidence" value="ECO:0007669"/>
    <property type="project" value="UniProtKB-SubCell"/>
</dbReference>
<feature type="transmembrane region" description="Helical" evidence="8">
    <location>
        <begin position="501"/>
        <end position="520"/>
    </location>
</feature>
<feature type="compositionally biased region" description="Basic and acidic residues" evidence="7">
    <location>
        <begin position="358"/>
        <end position="378"/>
    </location>
</feature>
<organism evidence="11 12">
    <name type="scientific">Tieghemostelium lacteum</name>
    <name type="common">Slime mold</name>
    <name type="synonym">Dictyostelium lacteum</name>
    <dbReference type="NCBI Taxonomy" id="361077"/>
    <lineage>
        <taxon>Eukaryota</taxon>
        <taxon>Amoebozoa</taxon>
        <taxon>Evosea</taxon>
        <taxon>Eumycetozoa</taxon>
        <taxon>Dictyostelia</taxon>
        <taxon>Dictyosteliales</taxon>
        <taxon>Raperosteliaceae</taxon>
        <taxon>Tieghemostelium</taxon>
    </lineage>
</organism>
<evidence type="ECO:0000256" key="4">
    <source>
        <dbReference type="ARBA" id="ARBA00022989"/>
    </source>
</evidence>
<dbReference type="InParanoid" id="A0A151Z907"/>
<evidence type="ECO:0000259" key="10">
    <source>
        <dbReference type="Pfam" id="PF01699"/>
    </source>
</evidence>
<feature type="transmembrane region" description="Helical" evidence="8">
    <location>
        <begin position="527"/>
        <end position="547"/>
    </location>
</feature>
<feature type="domain" description="Sodium/calcium exchanger membrane region" evidence="10">
    <location>
        <begin position="403"/>
        <end position="545"/>
    </location>
</feature>
<name>A0A151Z907_TIELA</name>
<feature type="transmembrane region" description="Helical" evidence="8">
    <location>
        <begin position="397"/>
        <end position="415"/>
    </location>
</feature>
<dbReference type="OMA" id="HTMKFLS"/>
<dbReference type="InterPro" id="IPR004837">
    <property type="entry name" value="NaCa_Exmemb"/>
</dbReference>
<dbReference type="InterPro" id="IPR004713">
    <property type="entry name" value="CaH_exchang"/>
</dbReference>
<evidence type="ECO:0000313" key="12">
    <source>
        <dbReference type="Proteomes" id="UP000076078"/>
    </source>
</evidence>
<feature type="transmembrane region" description="Helical" evidence="8">
    <location>
        <begin position="224"/>
        <end position="243"/>
    </location>
</feature>
<keyword evidence="6 8" id="KW-0472">Membrane</keyword>
<dbReference type="EMBL" id="LODT01000037">
    <property type="protein sequence ID" value="KYQ90435.1"/>
    <property type="molecule type" value="Genomic_DNA"/>
</dbReference>
<evidence type="ECO:0000256" key="8">
    <source>
        <dbReference type="SAM" id="Phobius"/>
    </source>
</evidence>
<feature type="domain" description="Sodium/calcium exchanger membrane region" evidence="10">
    <location>
        <begin position="95"/>
        <end position="192"/>
    </location>
</feature>
<comment type="caution">
    <text evidence="11">The sequence shown here is derived from an EMBL/GenBank/DDBJ whole genome shotgun (WGS) entry which is preliminary data.</text>
</comment>
<evidence type="ECO:0000256" key="7">
    <source>
        <dbReference type="SAM" id="MobiDB-lite"/>
    </source>
</evidence>
<accession>A0A151Z907</accession>
<dbReference type="AlphaFoldDB" id="A0A151Z907"/>
<keyword evidence="2" id="KW-0813">Transport</keyword>
<feature type="transmembrane region" description="Helical" evidence="8">
    <location>
        <begin position="435"/>
        <end position="458"/>
    </location>
</feature>
<feature type="region of interest" description="Disordered" evidence="7">
    <location>
        <begin position="358"/>
        <end position="391"/>
    </location>
</feature>
<evidence type="ECO:0000256" key="6">
    <source>
        <dbReference type="ARBA" id="ARBA00023136"/>
    </source>
</evidence>
<evidence type="ECO:0000256" key="3">
    <source>
        <dbReference type="ARBA" id="ARBA00022692"/>
    </source>
</evidence>
<keyword evidence="3 8" id="KW-0812">Transmembrane</keyword>
<feature type="compositionally biased region" description="Low complexity" evidence="7">
    <location>
        <begin position="319"/>
        <end position="330"/>
    </location>
</feature>
<keyword evidence="5" id="KW-0406">Ion transport</keyword>
<feature type="transmembrane region" description="Helical" evidence="8">
    <location>
        <begin position="470"/>
        <end position="495"/>
    </location>
</feature>
<dbReference type="PANTHER" id="PTHR31503">
    <property type="entry name" value="VACUOLAR CALCIUM ION TRANSPORTER"/>
    <property type="match status" value="1"/>
</dbReference>
<reference evidence="11 12" key="1">
    <citation type="submission" date="2015-12" db="EMBL/GenBank/DDBJ databases">
        <title>Dictyostelia acquired genes for synthesis and detection of signals that induce cell-type specialization by lateral gene transfer from prokaryotes.</title>
        <authorList>
            <person name="Gloeckner G."/>
            <person name="Schaap P."/>
        </authorList>
    </citation>
    <scope>NUCLEOTIDE SEQUENCE [LARGE SCALE GENOMIC DNA]</scope>
    <source>
        <strain evidence="11 12">TK</strain>
    </source>
</reference>
<dbReference type="GO" id="GO:0015369">
    <property type="term" value="F:calcium:proton antiporter activity"/>
    <property type="evidence" value="ECO:0007669"/>
    <property type="project" value="TreeGrafter"/>
</dbReference>
<dbReference type="GO" id="GO:0006874">
    <property type="term" value="P:intracellular calcium ion homeostasis"/>
    <property type="evidence" value="ECO:0007669"/>
    <property type="project" value="TreeGrafter"/>
</dbReference>
<proteinExistence type="predicted"/>
<sequence>MMKITILSILLLSILSINSIEGYTDISNSDNTCDLCSASVLNYYCQENNKCITNVTYDFVSEWPTCSKGWCNSDSCACEMQSIWPTSGSLVGMLFLMLIYGCVLAFGAKLISDGSELLMEILDPGVIGGLVLPFLSAFPDAMIILVSGAFGPDPQSQLSIGIGTLAGSTVMLLTIPTSLALIFARTDLKDDGKGSSIDGKLTHKYSVTKTGTTVDEDTQLNAKIMMVSAISYFIIQGVAFAYLKSPEAGQHVEKWFALVGMIVCIGVMAAYCTYQVISPKLQEKKIAEAKKKYLMERTVHHFIHNLTKRPIFPPKNADESSSNNNENSSEQSPLISNEHKKLPVDIKKFGMKWKTKALEKPDESSKDSSIQVDEKKDDSDDEKEEKEHSHPIDKKKIAIRSCITLLAGAVLVSVFSDPMVGVITDLGNKLNIGLFYISFVVTPFCSNASELISSLIFASKKKKANSSLTFSALYGSSTMNNCMSLGLFYALVFFRNLTWEFSAETITILFVTVCVGTIGAKFTTLKTYFAPILLSFYPLSLLLVYLLETYAHWQ</sequence>
<feature type="transmembrane region" description="Helical" evidence="8">
    <location>
        <begin position="158"/>
        <end position="183"/>
    </location>
</feature>
<comment type="subcellular location">
    <subcellularLocation>
        <location evidence="1">Endomembrane system</location>
        <topology evidence="1">Multi-pass membrane protein</topology>
    </subcellularLocation>
</comment>
<dbReference type="GO" id="GO:0016020">
    <property type="term" value="C:membrane"/>
    <property type="evidence" value="ECO:0007669"/>
    <property type="project" value="InterPro"/>
</dbReference>
<keyword evidence="9" id="KW-0732">Signal</keyword>
<feature type="transmembrane region" description="Helical" evidence="8">
    <location>
        <begin position="90"/>
        <end position="112"/>
    </location>
</feature>
<dbReference type="PANTHER" id="PTHR31503:SF36">
    <property type="entry name" value="SODIUM_CALCIUM EXCHANGER MEMBRANE REGION DOMAIN-CONTAINING PROTEIN"/>
    <property type="match status" value="1"/>
</dbReference>
<feature type="signal peptide" evidence="9">
    <location>
        <begin position="1"/>
        <end position="22"/>
    </location>
</feature>
<evidence type="ECO:0000256" key="5">
    <source>
        <dbReference type="ARBA" id="ARBA00023065"/>
    </source>
</evidence>
<feature type="chain" id="PRO_5007592986" description="Sodium/calcium exchanger membrane region domain-containing protein" evidence="9">
    <location>
        <begin position="23"/>
        <end position="554"/>
    </location>
</feature>
<protein>
    <recommendedName>
        <fullName evidence="10">Sodium/calcium exchanger membrane region domain-containing protein</fullName>
    </recommendedName>
</protein>
<evidence type="ECO:0000256" key="9">
    <source>
        <dbReference type="SAM" id="SignalP"/>
    </source>
</evidence>
<evidence type="ECO:0000313" key="11">
    <source>
        <dbReference type="EMBL" id="KYQ90435.1"/>
    </source>
</evidence>
<keyword evidence="12" id="KW-1185">Reference proteome</keyword>
<dbReference type="Pfam" id="PF01699">
    <property type="entry name" value="Na_Ca_ex"/>
    <property type="match status" value="2"/>
</dbReference>
<dbReference type="Proteomes" id="UP000076078">
    <property type="component" value="Unassembled WGS sequence"/>
</dbReference>
<gene>
    <name evidence="11" type="ORF">DLAC_09057</name>
</gene>
<feature type="transmembrane region" description="Helical" evidence="8">
    <location>
        <begin position="255"/>
        <end position="277"/>
    </location>
</feature>
<feature type="transmembrane region" description="Helical" evidence="8">
    <location>
        <begin position="124"/>
        <end position="146"/>
    </location>
</feature>
<evidence type="ECO:0000256" key="2">
    <source>
        <dbReference type="ARBA" id="ARBA00022448"/>
    </source>
</evidence>
<feature type="region of interest" description="Disordered" evidence="7">
    <location>
        <begin position="309"/>
        <end position="337"/>
    </location>
</feature>
<evidence type="ECO:0000256" key="1">
    <source>
        <dbReference type="ARBA" id="ARBA00004127"/>
    </source>
</evidence>